<dbReference type="eggNOG" id="COG0726">
    <property type="taxonomic scope" value="Bacteria"/>
</dbReference>
<proteinExistence type="predicted"/>
<protein>
    <submittedName>
        <fullName evidence="2">Polysaccharide deacetylase family protein</fullName>
    </submittedName>
</protein>
<dbReference type="EMBL" id="CP002745">
    <property type="protein sequence ID" value="AEK61444.1"/>
    <property type="molecule type" value="Genomic_DNA"/>
</dbReference>
<dbReference type="GO" id="GO:0016810">
    <property type="term" value="F:hydrolase activity, acting on carbon-nitrogen (but not peptide) bonds"/>
    <property type="evidence" value="ECO:0007669"/>
    <property type="project" value="InterPro"/>
</dbReference>
<evidence type="ECO:0000259" key="1">
    <source>
        <dbReference type="PROSITE" id="PS51677"/>
    </source>
</evidence>
<gene>
    <name evidence="2" type="ordered locus">CFU_1612</name>
</gene>
<dbReference type="STRING" id="1005048.CFU_1612"/>
<dbReference type="InterPro" id="IPR011330">
    <property type="entry name" value="Glyco_hydro/deAcase_b/a-brl"/>
</dbReference>
<reference evidence="2 3" key="2">
    <citation type="journal article" date="2006" name="J. Microbiol. Methods">
        <title>Genomic flank-sequencing of plasposon insertion sites for rapid identification of functional genes.</title>
        <authorList>
            <person name="Leveau J.H."/>
            <person name="Gerards S."/>
            <person name="Fritsche K."/>
            <person name="Zondag G."/>
            <person name="van Veen J.A."/>
        </authorList>
    </citation>
    <scope>NUCLEOTIDE SEQUENCE [LARGE SCALE GENOMIC DNA]</scope>
    <source>
        <strain evidence="2 3">Ter331</strain>
    </source>
</reference>
<evidence type="ECO:0000313" key="2">
    <source>
        <dbReference type="EMBL" id="AEK61444.1"/>
    </source>
</evidence>
<organism evidence="2 3">
    <name type="scientific">Collimonas fungivorans (strain Ter331)</name>
    <dbReference type="NCBI Taxonomy" id="1005048"/>
    <lineage>
        <taxon>Bacteria</taxon>
        <taxon>Pseudomonadati</taxon>
        <taxon>Pseudomonadota</taxon>
        <taxon>Betaproteobacteria</taxon>
        <taxon>Burkholderiales</taxon>
        <taxon>Oxalobacteraceae</taxon>
        <taxon>Collimonas</taxon>
    </lineage>
</organism>
<reference evidence="2 3" key="3">
    <citation type="journal article" date="2008" name="FEMS Microbiol. Ecol.">
        <title>Identification and characterization of genes underlying chitinolysis in Collimonas fungivorans Ter331.</title>
        <authorList>
            <person name="Fritsche K."/>
            <person name="de Boer W."/>
            <person name="Gerards S."/>
            <person name="van den Berg M."/>
            <person name="van Veen J.A."/>
            <person name="Leveau J.H."/>
        </authorList>
    </citation>
    <scope>NUCLEOTIDE SEQUENCE [LARGE SCALE GENOMIC DNA]</scope>
    <source>
        <strain evidence="2 3">Ter331</strain>
    </source>
</reference>
<reference evidence="3" key="6">
    <citation type="submission" date="2011-05" db="EMBL/GenBank/DDBJ databases">
        <title>Complete sequence of Collimonas fungivorans Ter331.</title>
        <authorList>
            <person name="Leveau J.H."/>
        </authorList>
    </citation>
    <scope>NUCLEOTIDE SEQUENCE [LARGE SCALE GENOMIC DNA]</scope>
    <source>
        <strain evidence="3">Ter331</strain>
    </source>
</reference>
<feature type="domain" description="NodB homology" evidence="1">
    <location>
        <begin position="62"/>
        <end position="316"/>
    </location>
</feature>
<dbReference type="PROSITE" id="PS51677">
    <property type="entry name" value="NODB"/>
    <property type="match status" value="1"/>
</dbReference>
<dbReference type="AlphaFoldDB" id="G0AJZ9"/>
<dbReference type="Pfam" id="PF01522">
    <property type="entry name" value="Polysacc_deac_1"/>
    <property type="match status" value="1"/>
</dbReference>
<name>G0AJZ9_COLFT</name>
<dbReference type="GO" id="GO:0005975">
    <property type="term" value="P:carbohydrate metabolic process"/>
    <property type="evidence" value="ECO:0007669"/>
    <property type="project" value="InterPro"/>
</dbReference>
<dbReference type="SUPFAM" id="SSF88713">
    <property type="entry name" value="Glycoside hydrolase/deacetylase"/>
    <property type="match status" value="1"/>
</dbReference>
<dbReference type="PANTHER" id="PTHR10587">
    <property type="entry name" value="GLYCOSYL TRANSFERASE-RELATED"/>
    <property type="match status" value="1"/>
</dbReference>
<dbReference type="Gene3D" id="3.20.20.370">
    <property type="entry name" value="Glycoside hydrolase/deacetylase"/>
    <property type="match status" value="1"/>
</dbReference>
<dbReference type="Proteomes" id="UP000008392">
    <property type="component" value="Chromosome"/>
</dbReference>
<dbReference type="PANTHER" id="PTHR10587:SF125">
    <property type="entry name" value="POLYSACCHARIDE DEACETYLASE YHEN-RELATED"/>
    <property type="match status" value="1"/>
</dbReference>
<reference evidence="2 3" key="5">
    <citation type="journal article" date="2011" name="ISME J.">
        <title>Dual transcriptional profiling of a bacterial/fungal confrontation: Collimonas fungivorans versus Aspergillus niger.</title>
        <authorList>
            <person name="Mela F."/>
            <person name="Fritsche K."/>
            <person name="de Boer W."/>
            <person name="van Veen J.A."/>
            <person name="de Graaff L.H."/>
            <person name="van den Berg M."/>
            <person name="Leveau J.H."/>
        </authorList>
    </citation>
    <scope>NUCLEOTIDE SEQUENCE [LARGE SCALE GENOMIC DNA]</scope>
    <source>
        <strain evidence="2 3">Ter331</strain>
    </source>
</reference>
<dbReference type="InterPro" id="IPR002509">
    <property type="entry name" value="NODB_dom"/>
</dbReference>
<reference evidence="2 3" key="1">
    <citation type="journal article" date="2004" name="Environ. Microbiol.">
        <title>Phylogeny-function analysis of (meta)genomic libraries: screening for expression of ribosomal RNA genes by large-insert library fluorescent in situ hybridization (LIL-FISH).</title>
        <authorList>
            <person name="Leveau J.H."/>
            <person name="Gerards S."/>
            <person name="de Boer W."/>
            <person name="van Veen J.A."/>
        </authorList>
    </citation>
    <scope>NUCLEOTIDE SEQUENCE [LARGE SCALE GENOMIC DNA]</scope>
    <source>
        <strain evidence="2 3">Ter331</strain>
    </source>
</reference>
<keyword evidence="3" id="KW-1185">Reference proteome</keyword>
<dbReference type="CDD" id="cd10917">
    <property type="entry name" value="CE4_NodB_like_6s_7s"/>
    <property type="match status" value="1"/>
</dbReference>
<evidence type="ECO:0000313" key="3">
    <source>
        <dbReference type="Proteomes" id="UP000008392"/>
    </source>
</evidence>
<reference evidence="2 3" key="4">
    <citation type="journal article" date="2010" name="Environ. Microbiol.">
        <title>The bacterial genus Collimonas: mycophagy, weathering and other adaptive solutions to life in oligotrophic soil environments.</title>
        <authorList>
            <person name="Leveau J.H."/>
            <person name="Uroz S."/>
            <person name="de Boer W."/>
        </authorList>
    </citation>
    <scope>NUCLEOTIDE SEQUENCE [LARGE SCALE GENOMIC DNA]</scope>
    <source>
        <strain evidence="2 3">Ter331</strain>
    </source>
</reference>
<accession>G0AJZ9</accession>
<dbReference type="KEGG" id="cfu:CFU_1612"/>
<dbReference type="InterPro" id="IPR050248">
    <property type="entry name" value="Polysacc_deacetylase_ArnD"/>
</dbReference>
<dbReference type="HOGENOM" id="CLU_076306_0_0_4"/>
<sequence>MSSLPVSFMSMRKVIPSSQRHIKKVISSLVVILMTIGATGCAIEPVAMSPQTAERLKSQPPIRFLLTFDDGPARPRTDNSTLSILGTLARNPLQPGVKALFFVQTRSADAGETEFGRDILRREVDEGHLLGFHTATPHHANHRFLSPDAFEQTLNDGIADIVSIQGSPPKLVRPPFWNYDKRTFAAYQLRGMHMLLTDLSANDGKIYGIKGSLRRRSNMLHLLTAVRERIAAGELPAVDGSIPVVVSFHDINSYTADHMAEYLQILMDCAQAVQLPTAVKPFYDDKAALERAALARSVRDSTQAVRLPGFWNWLWE</sequence>